<dbReference type="EMBL" id="JAQQPM010000006">
    <property type="protein sequence ID" value="KAK2072732.1"/>
    <property type="molecule type" value="Genomic_DNA"/>
</dbReference>
<evidence type="ECO:0000313" key="1">
    <source>
        <dbReference type="EMBL" id="KAK2072732.1"/>
    </source>
</evidence>
<reference evidence="1" key="1">
    <citation type="journal article" date="2023" name="Mol. Plant Microbe Interact.">
        <title>Elucidating the Obligate Nature and Biological Capacity of an Invasive Fungal Corn Pathogen.</title>
        <authorList>
            <person name="MacCready J.S."/>
            <person name="Roggenkamp E.M."/>
            <person name="Gdanetz K."/>
            <person name="Chilvers M.I."/>
        </authorList>
    </citation>
    <scope>NUCLEOTIDE SEQUENCE</scope>
    <source>
        <strain evidence="1">PM02</strain>
    </source>
</reference>
<evidence type="ECO:0000313" key="2">
    <source>
        <dbReference type="Proteomes" id="UP001217918"/>
    </source>
</evidence>
<sequence>MDHAHTECPCLLGRLTHRLVPARCLPSDVLYHWPVHLVSNGITEKRGATSVTHPPGRLNRPASWNRAEGSPINGNWPQTTCVPCSSHPWPSQFAGRRSALFITTIAPIYKAGLCSRLFSDL</sequence>
<dbReference type="AlphaFoldDB" id="A0AAD9I9I3"/>
<protein>
    <submittedName>
        <fullName evidence="1">Uncharacterized protein</fullName>
    </submittedName>
</protein>
<keyword evidence="2" id="KW-1185">Reference proteome</keyword>
<gene>
    <name evidence="1" type="ORF">P8C59_007069</name>
</gene>
<proteinExistence type="predicted"/>
<organism evidence="1 2">
    <name type="scientific">Phyllachora maydis</name>
    <dbReference type="NCBI Taxonomy" id="1825666"/>
    <lineage>
        <taxon>Eukaryota</taxon>
        <taxon>Fungi</taxon>
        <taxon>Dikarya</taxon>
        <taxon>Ascomycota</taxon>
        <taxon>Pezizomycotina</taxon>
        <taxon>Sordariomycetes</taxon>
        <taxon>Sordariomycetidae</taxon>
        <taxon>Phyllachorales</taxon>
        <taxon>Phyllachoraceae</taxon>
        <taxon>Phyllachora</taxon>
    </lineage>
</organism>
<accession>A0AAD9I9I3</accession>
<name>A0AAD9I9I3_9PEZI</name>
<comment type="caution">
    <text evidence="1">The sequence shown here is derived from an EMBL/GenBank/DDBJ whole genome shotgun (WGS) entry which is preliminary data.</text>
</comment>
<dbReference type="Proteomes" id="UP001217918">
    <property type="component" value="Unassembled WGS sequence"/>
</dbReference>